<dbReference type="PRINTS" id="PR00385">
    <property type="entry name" value="P450"/>
</dbReference>
<dbReference type="InterPro" id="IPR002401">
    <property type="entry name" value="Cyt_P450_E_grp-I"/>
</dbReference>
<proteinExistence type="inferred from homology"/>
<dbReference type="InterPro" id="IPR036396">
    <property type="entry name" value="Cyt_P450_sf"/>
</dbReference>
<evidence type="ECO:0000256" key="2">
    <source>
        <dbReference type="ARBA" id="ARBA00022617"/>
    </source>
</evidence>
<dbReference type="PANTHER" id="PTHR24291:SF50">
    <property type="entry name" value="BIFUNCTIONAL ALBAFLAVENONE MONOOXYGENASE_TERPENE SYNTHASE"/>
    <property type="match status" value="1"/>
</dbReference>
<keyword evidence="5 7" id="KW-0408">Iron</keyword>
<keyword evidence="4 8" id="KW-0560">Oxidoreductase</keyword>
<dbReference type="PANTHER" id="PTHR24291">
    <property type="entry name" value="CYTOCHROME P450 FAMILY 4"/>
    <property type="match status" value="1"/>
</dbReference>
<dbReference type="InterPro" id="IPR050196">
    <property type="entry name" value="Cytochrome_P450_Monoox"/>
</dbReference>
<keyword evidence="6 8" id="KW-0503">Monooxygenase</keyword>
<dbReference type="GO" id="GO:0005506">
    <property type="term" value="F:iron ion binding"/>
    <property type="evidence" value="ECO:0007669"/>
    <property type="project" value="InterPro"/>
</dbReference>
<dbReference type="InterPro" id="IPR001128">
    <property type="entry name" value="Cyt_P450"/>
</dbReference>
<dbReference type="Pfam" id="PF00067">
    <property type="entry name" value="p450"/>
    <property type="match status" value="1"/>
</dbReference>
<dbReference type="SUPFAM" id="SSF48264">
    <property type="entry name" value="Cytochrome P450"/>
    <property type="match status" value="1"/>
</dbReference>
<dbReference type="PROSITE" id="PS00086">
    <property type="entry name" value="CYTOCHROME_P450"/>
    <property type="match status" value="1"/>
</dbReference>
<dbReference type="AlphaFoldDB" id="A0A646KN28"/>
<evidence type="ECO:0000256" key="1">
    <source>
        <dbReference type="ARBA" id="ARBA00010617"/>
    </source>
</evidence>
<keyword evidence="10" id="KW-1185">Reference proteome</keyword>
<dbReference type="GO" id="GO:0020037">
    <property type="term" value="F:heme binding"/>
    <property type="evidence" value="ECO:0007669"/>
    <property type="project" value="InterPro"/>
</dbReference>
<accession>A0A646KN28</accession>
<name>A0A646KN28_STRJU</name>
<comment type="caution">
    <text evidence="9">The sequence shown here is derived from an EMBL/GenBank/DDBJ whole genome shotgun (WGS) entry which is preliminary data.</text>
</comment>
<evidence type="ECO:0000313" key="9">
    <source>
        <dbReference type="EMBL" id="MQT03321.1"/>
    </source>
</evidence>
<sequence length="452" mass="49500">MSTVIPIAAPPRGMPLLGHALSLLRDPLGVITALPAQGDLVRLRLGPREIVVVCDPLLTRQVLMDDRTFDKGGALFERAAEVLGDGMVTCPHARHRRQRRLAQPSFHPSRVSGFGEVMADEFDTASRSWHDGQIIDMSSELATLTLRIAVRTMFSAALPPDAVRGLVTDFSYLVESAMRRTLAPRSLTRIPTPGNRRYERARLRCRRVVGDLIAERRAEGTDHGDLLSSLLLAQDPNSAEGPAAMSDQEVSDQVLTFFFAGSETVAGVLVWALSLLARHPDVEARLHTEVDAVLAGAPVTTADVPRLELTGRIVSETLRLHPPAWLLSRVVTRDTELGGVPMPAGTEIGFSPYLIHRRPDLYRDPDAFDPDRWLGTPPARAAYIPFSSGARMCIGDRFALLEAGLALAAITSRWSLRQLTPHNPRPSMKGMLSPNEMRMRIVARPRADGGGR</sequence>
<keyword evidence="2 7" id="KW-0349">Heme</keyword>
<dbReference type="PRINTS" id="PR00463">
    <property type="entry name" value="EP450I"/>
</dbReference>
<comment type="similarity">
    <text evidence="1 8">Belongs to the cytochrome P450 family.</text>
</comment>
<dbReference type="OrthoDB" id="4746309at2"/>
<dbReference type="GO" id="GO:0004497">
    <property type="term" value="F:monooxygenase activity"/>
    <property type="evidence" value="ECO:0007669"/>
    <property type="project" value="UniProtKB-KW"/>
</dbReference>
<evidence type="ECO:0000256" key="3">
    <source>
        <dbReference type="ARBA" id="ARBA00022723"/>
    </source>
</evidence>
<reference evidence="9 10" key="1">
    <citation type="submission" date="2019-05" db="EMBL/GenBank/DDBJ databases">
        <title>Comparative genomics and metabolomics analyses of clavulanic acid producing Streptomyces species provides insight into specialized metabolism and evolution of beta-lactam biosynthetic gene clusters.</title>
        <authorList>
            <person name="Moore M.A."/>
            <person name="Cruz-Morales P."/>
            <person name="Barona Gomez F."/>
            <person name="Kapil T."/>
        </authorList>
    </citation>
    <scope>NUCLEOTIDE SEQUENCE [LARGE SCALE GENOMIC DNA]</scope>
    <source>
        <strain evidence="9 10">NRRL 5741</strain>
    </source>
</reference>
<dbReference type="Proteomes" id="UP000419138">
    <property type="component" value="Unassembled WGS sequence"/>
</dbReference>
<evidence type="ECO:0000256" key="6">
    <source>
        <dbReference type="ARBA" id="ARBA00023033"/>
    </source>
</evidence>
<dbReference type="GO" id="GO:0016705">
    <property type="term" value="F:oxidoreductase activity, acting on paired donors, with incorporation or reduction of molecular oxygen"/>
    <property type="evidence" value="ECO:0007669"/>
    <property type="project" value="InterPro"/>
</dbReference>
<evidence type="ECO:0000313" key="10">
    <source>
        <dbReference type="Proteomes" id="UP000419138"/>
    </source>
</evidence>
<evidence type="ECO:0000256" key="8">
    <source>
        <dbReference type="RuleBase" id="RU000461"/>
    </source>
</evidence>
<dbReference type="EMBL" id="VCLA01000168">
    <property type="protein sequence ID" value="MQT03321.1"/>
    <property type="molecule type" value="Genomic_DNA"/>
</dbReference>
<keyword evidence="3 7" id="KW-0479">Metal-binding</keyword>
<comment type="cofactor">
    <cofactor evidence="7">
        <name>heme</name>
        <dbReference type="ChEBI" id="CHEBI:30413"/>
    </cofactor>
</comment>
<organism evidence="9 10">
    <name type="scientific">Streptomyces jumonjinensis</name>
    <dbReference type="NCBI Taxonomy" id="1945"/>
    <lineage>
        <taxon>Bacteria</taxon>
        <taxon>Bacillati</taxon>
        <taxon>Actinomycetota</taxon>
        <taxon>Actinomycetes</taxon>
        <taxon>Kitasatosporales</taxon>
        <taxon>Streptomycetaceae</taxon>
        <taxon>Streptomyces</taxon>
    </lineage>
</organism>
<protein>
    <submittedName>
        <fullName evidence="9">Cytochrome P450</fullName>
    </submittedName>
</protein>
<feature type="binding site" description="axial binding residue" evidence="7">
    <location>
        <position position="393"/>
    </location>
    <ligand>
        <name>heme</name>
        <dbReference type="ChEBI" id="CHEBI:30413"/>
    </ligand>
    <ligandPart>
        <name>Fe</name>
        <dbReference type="ChEBI" id="CHEBI:18248"/>
    </ligandPart>
</feature>
<dbReference type="RefSeq" id="WP_153524873.1">
    <property type="nucleotide sequence ID" value="NZ_JBEPDZ010000032.1"/>
</dbReference>
<evidence type="ECO:0000256" key="5">
    <source>
        <dbReference type="ARBA" id="ARBA00023004"/>
    </source>
</evidence>
<evidence type="ECO:0000256" key="4">
    <source>
        <dbReference type="ARBA" id="ARBA00023002"/>
    </source>
</evidence>
<dbReference type="CDD" id="cd11049">
    <property type="entry name" value="CYP170A1-like"/>
    <property type="match status" value="1"/>
</dbReference>
<dbReference type="Gene3D" id="1.10.630.10">
    <property type="entry name" value="Cytochrome P450"/>
    <property type="match status" value="1"/>
</dbReference>
<dbReference type="InterPro" id="IPR017972">
    <property type="entry name" value="Cyt_P450_CS"/>
</dbReference>
<evidence type="ECO:0000256" key="7">
    <source>
        <dbReference type="PIRSR" id="PIRSR602401-1"/>
    </source>
</evidence>
<gene>
    <name evidence="9" type="ORF">FF041_24960</name>
</gene>